<sequence>MGSSIRGSGRLSKFIVRRDVFRLLLWLVSISAVTFAVPPAFHELYPTQEQRNVMAETMRNPAMTAMVGPGNLESYTLGAMMSHQMLLLTAVTVALMNILLAVRFTRAEEEAGITEMIQSLSIGRRSPLVAAMTVLVGVNIALVIIIWVGLVILGMEGMESAGALLYGLTIGGTGLFFAGIAVVCAQLAESARGATSLAMVLLVISYMVRSAGDVAESLLSWFSPLGWVTFVQPFSGNNGWPIVLFVAGGILLGWLAGVLQGSRDLGAGFLRSKAGRTHASAYLTTPLGFVLRLQRTGIVIWAVGMLLLGVSYGSVLGDLETFFDGNELLENMLAGNTNQSVAEQFLPLLMLVMALIATIPGILAMHKLAGEEKVDRIDSVLGRSVSRIRLLGAYVSVAVMNGVVMNSIAALGLWLASINVMEEPLSAALIFAASAVQIPAILVMIGLSSLLIGIAPKWNSLVWLYLVYSFVTLYLGSLLQFPEWATRISPFGWVPEWPIESMDWVAEVSLVMIAVVFAVAGMVGYRKRDIQ</sequence>
<protein>
    <submittedName>
        <fullName evidence="2">ABC transporter permease</fullName>
    </submittedName>
</protein>
<reference evidence="2 3" key="1">
    <citation type="submission" date="2020-08" db="EMBL/GenBank/DDBJ databases">
        <title>A Genomic Blueprint of the Chicken Gut Microbiome.</title>
        <authorList>
            <person name="Gilroy R."/>
            <person name="Ravi A."/>
            <person name="Getino M."/>
            <person name="Pursley I."/>
            <person name="Horton D.L."/>
            <person name="Alikhan N.-F."/>
            <person name="Baker D."/>
            <person name="Gharbi K."/>
            <person name="Hall N."/>
            <person name="Watson M."/>
            <person name="Adriaenssens E.M."/>
            <person name="Foster-Nyarko E."/>
            <person name="Jarju S."/>
            <person name="Secka A."/>
            <person name="Antonio M."/>
            <person name="Oren A."/>
            <person name="Chaudhuri R."/>
            <person name="La Ragione R.M."/>
            <person name="Hildebrand F."/>
            <person name="Pallen M.J."/>
        </authorList>
    </citation>
    <scope>NUCLEOTIDE SEQUENCE [LARGE SCALE GENOMIC DNA]</scope>
    <source>
        <strain evidence="2 3">Sa3CUA8</strain>
    </source>
</reference>
<feature type="transmembrane region" description="Helical" evidence="1">
    <location>
        <begin position="20"/>
        <end position="41"/>
    </location>
</feature>
<proteinExistence type="predicted"/>
<feature type="transmembrane region" description="Helical" evidence="1">
    <location>
        <begin position="298"/>
        <end position="317"/>
    </location>
</feature>
<dbReference type="EMBL" id="JACSQY010000011">
    <property type="protein sequence ID" value="MBD7909290.1"/>
    <property type="molecule type" value="Genomic_DNA"/>
</dbReference>
<evidence type="ECO:0000313" key="3">
    <source>
        <dbReference type="Proteomes" id="UP000659496"/>
    </source>
</evidence>
<keyword evidence="1" id="KW-0472">Membrane</keyword>
<feature type="transmembrane region" description="Helical" evidence="1">
    <location>
        <begin position="126"/>
        <end position="152"/>
    </location>
</feature>
<accession>A0ABR8PM90</accession>
<organism evidence="2 3">
    <name type="scientific">Sporosarcina gallistercoris</name>
    <dbReference type="NCBI Taxonomy" id="2762245"/>
    <lineage>
        <taxon>Bacteria</taxon>
        <taxon>Bacillati</taxon>
        <taxon>Bacillota</taxon>
        <taxon>Bacilli</taxon>
        <taxon>Bacillales</taxon>
        <taxon>Caryophanaceae</taxon>
        <taxon>Sporosarcina</taxon>
    </lineage>
</organism>
<feature type="transmembrane region" description="Helical" evidence="1">
    <location>
        <begin position="197"/>
        <end position="219"/>
    </location>
</feature>
<feature type="transmembrane region" description="Helical" evidence="1">
    <location>
        <begin position="239"/>
        <end position="259"/>
    </location>
</feature>
<feature type="transmembrane region" description="Helical" evidence="1">
    <location>
        <begin position="461"/>
        <end position="481"/>
    </location>
</feature>
<gene>
    <name evidence="2" type="ORF">H9659_13215</name>
</gene>
<feature type="transmembrane region" description="Helical" evidence="1">
    <location>
        <begin position="390"/>
        <end position="416"/>
    </location>
</feature>
<keyword evidence="3" id="KW-1185">Reference proteome</keyword>
<keyword evidence="1" id="KW-1133">Transmembrane helix</keyword>
<comment type="caution">
    <text evidence="2">The sequence shown here is derived from an EMBL/GenBank/DDBJ whole genome shotgun (WGS) entry which is preliminary data.</text>
</comment>
<dbReference type="RefSeq" id="WP_191691344.1">
    <property type="nucleotide sequence ID" value="NZ_JACSQY010000011.1"/>
</dbReference>
<feature type="transmembrane region" description="Helical" evidence="1">
    <location>
        <begin position="504"/>
        <end position="525"/>
    </location>
</feature>
<dbReference type="Proteomes" id="UP000659496">
    <property type="component" value="Unassembled WGS sequence"/>
</dbReference>
<feature type="transmembrane region" description="Helical" evidence="1">
    <location>
        <begin position="85"/>
        <end position="105"/>
    </location>
</feature>
<evidence type="ECO:0000256" key="1">
    <source>
        <dbReference type="SAM" id="Phobius"/>
    </source>
</evidence>
<feature type="transmembrane region" description="Helical" evidence="1">
    <location>
        <begin position="428"/>
        <end position="454"/>
    </location>
</feature>
<name>A0ABR8PM90_9BACL</name>
<evidence type="ECO:0000313" key="2">
    <source>
        <dbReference type="EMBL" id="MBD7909290.1"/>
    </source>
</evidence>
<feature type="transmembrane region" description="Helical" evidence="1">
    <location>
        <begin position="164"/>
        <end position="185"/>
    </location>
</feature>
<feature type="transmembrane region" description="Helical" evidence="1">
    <location>
        <begin position="345"/>
        <end position="369"/>
    </location>
</feature>
<keyword evidence="1" id="KW-0812">Transmembrane</keyword>